<feature type="transmembrane region" description="Helical" evidence="1">
    <location>
        <begin position="126"/>
        <end position="149"/>
    </location>
</feature>
<gene>
    <name evidence="2" type="ORF">GCM10022407_35460</name>
</gene>
<feature type="transmembrane region" description="Helical" evidence="1">
    <location>
        <begin position="366"/>
        <end position="383"/>
    </location>
</feature>
<feature type="transmembrane region" description="Helical" evidence="1">
    <location>
        <begin position="70"/>
        <end position="90"/>
    </location>
</feature>
<evidence type="ECO:0000313" key="3">
    <source>
        <dbReference type="Proteomes" id="UP001501556"/>
    </source>
</evidence>
<name>A0ABP7QTA1_9BACT</name>
<organism evidence="2 3">
    <name type="scientific">Hymenobacter antarcticus</name>
    <dbReference type="NCBI Taxonomy" id="486270"/>
    <lineage>
        <taxon>Bacteria</taxon>
        <taxon>Pseudomonadati</taxon>
        <taxon>Bacteroidota</taxon>
        <taxon>Cytophagia</taxon>
        <taxon>Cytophagales</taxon>
        <taxon>Hymenobacteraceae</taxon>
        <taxon>Hymenobacter</taxon>
    </lineage>
</organism>
<feature type="transmembrane region" description="Helical" evidence="1">
    <location>
        <begin position="161"/>
        <end position="193"/>
    </location>
</feature>
<feature type="transmembrane region" description="Helical" evidence="1">
    <location>
        <begin position="255"/>
        <end position="276"/>
    </location>
</feature>
<reference evidence="3" key="1">
    <citation type="journal article" date="2019" name="Int. J. Syst. Evol. Microbiol.">
        <title>The Global Catalogue of Microorganisms (GCM) 10K type strain sequencing project: providing services to taxonomists for standard genome sequencing and annotation.</title>
        <authorList>
            <consortium name="The Broad Institute Genomics Platform"/>
            <consortium name="The Broad Institute Genome Sequencing Center for Infectious Disease"/>
            <person name="Wu L."/>
            <person name="Ma J."/>
        </authorList>
    </citation>
    <scope>NUCLEOTIDE SEQUENCE [LARGE SCALE GENOMIC DNA]</scope>
    <source>
        <strain evidence="3">JCM 17217</strain>
    </source>
</reference>
<feature type="transmembrane region" description="Helical" evidence="1">
    <location>
        <begin position="231"/>
        <end position="249"/>
    </location>
</feature>
<proteinExistence type="predicted"/>
<evidence type="ECO:0008006" key="4">
    <source>
        <dbReference type="Google" id="ProtNLM"/>
    </source>
</evidence>
<feature type="transmembrane region" description="Helical" evidence="1">
    <location>
        <begin position="205"/>
        <end position="224"/>
    </location>
</feature>
<keyword evidence="3" id="KW-1185">Reference proteome</keyword>
<sequence length="496" mass="54403">MLLVLLVLLPFVVLCFYSHPGADDYSDAVQRRELGFWVVQRDLYLHFTGRLFTSVILTEASPLVRGLLDVYWLVPLLTLNLVLGSLYTLLTVLVGVVWTRPVRLLAAAIVLALWLLQNPSVAESVYWFNGLAVYTVPTAVLIFWLAALVRYWQADCSRARAGWLGLGLLLGTAVLWSNEIIALPLLAAVGGLWGWEWWRGGPRRASLALAVGWYGLALAVSLLAPGNMARANIIAVPVSWSWVIGGSLASSAYLLLNWASSGVLLFGTALALPALARVVAAAPQPLRRLATLRPSQLLVAAGGLLALLPLAALPNYWATGGLMPPRARASMYLLFLLGWFAAVLAGLLVARAATWWPVLVAYPGRWPLGAAALLWAGMLLNLVTDHNQRVAHRDLGRASNSAVLAYRDWLSGSAARYDASLRARYRLMRTAYPARWLQVAPLSRTARPVSLLYYDITTDSAFTFNRDYARYFHQKAVWTGPGGQGHPPKFYQPTPD</sequence>
<comment type="caution">
    <text evidence="2">The sequence shown here is derived from an EMBL/GenBank/DDBJ whole genome shotgun (WGS) entry which is preliminary data.</text>
</comment>
<feature type="transmembrane region" description="Helical" evidence="1">
    <location>
        <begin position="329"/>
        <end position="354"/>
    </location>
</feature>
<keyword evidence="1" id="KW-0812">Transmembrane</keyword>
<feature type="transmembrane region" description="Helical" evidence="1">
    <location>
        <begin position="297"/>
        <end position="317"/>
    </location>
</feature>
<evidence type="ECO:0000313" key="2">
    <source>
        <dbReference type="EMBL" id="GAA3987761.1"/>
    </source>
</evidence>
<evidence type="ECO:0000256" key="1">
    <source>
        <dbReference type="SAM" id="Phobius"/>
    </source>
</evidence>
<protein>
    <recommendedName>
        <fullName evidence="4">4-amino-4-deoxy-L-arabinose transferase</fullName>
    </recommendedName>
</protein>
<dbReference type="EMBL" id="BAABDI010000032">
    <property type="protein sequence ID" value="GAA3987761.1"/>
    <property type="molecule type" value="Genomic_DNA"/>
</dbReference>
<feature type="transmembrane region" description="Helical" evidence="1">
    <location>
        <begin position="102"/>
        <end position="120"/>
    </location>
</feature>
<dbReference type="InterPro" id="IPR045691">
    <property type="entry name" value="DUF6056"/>
</dbReference>
<keyword evidence="1" id="KW-1133">Transmembrane helix</keyword>
<accession>A0ABP7QTA1</accession>
<keyword evidence="1" id="KW-0472">Membrane</keyword>
<dbReference type="Proteomes" id="UP001501556">
    <property type="component" value="Unassembled WGS sequence"/>
</dbReference>
<dbReference type="Pfam" id="PF19528">
    <property type="entry name" value="DUF6056"/>
    <property type="match status" value="1"/>
</dbReference>